<keyword evidence="4 10" id="KW-0963">Cytoplasm</keyword>
<dbReference type="Gene3D" id="3.10.129.10">
    <property type="entry name" value="Hotdog Thioesterase"/>
    <property type="match status" value="1"/>
</dbReference>
<evidence type="ECO:0000256" key="7">
    <source>
        <dbReference type="ARBA" id="ARBA00023098"/>
    </source>
</evidence>
<dbReference type="EMBL" id="MKIE01000006">
    <property type="protein sequence ID" value="OHW61946.1"/>
    <property type="molecule type" value="Genomic_DNA"/>
</dbReference>
<comment type="similarity">
    <text evidence="3 10">Belongs to the thioester dehydratase family. FabZ subfamily.</text>
</comment>
<keyword evidence="5 10" id="KW-0444">Lipid biosynthesis</keyword>
<keyword evidence="6 10" id="KW-0441">Lipid A biosynthesis</keyword>
<evidence type="ECO:0000256" key="3">
    <source>
        <dbReference type="ARBA" id="ARBA00009174"/>
    </source>
</evidence>
<dbReference type="CDD" id="cd01288">
    <property type="entry name" value="FabZ"/>
    <property type="match status" value="1"/>
</dbReference>
<evidence type="ECO:0000256" key="10">
    <source>
        <dbReference type="HAMAP-Rule" id="MF_00406"/>
    </source>
</evidence>
<dbReference type="RefSeq" id="WP_071063625.1">
    <property type="nucleotide sequence ID" value="NZ_MKIE01000006.1"/>
</dbReference>
<dbReference type="GO" id="GO:0006633">
    <property type="term" value="P:fatty acid biosynthetic process"/>
    <property type="evidence" value="ECO:0007669"/>
    <property type="project" value="UniProtKB-UniRule"/>
</dbReference>
<dbReference type="NCBIfam" id="TIGR01750">
    <property type="entry name" value="fabZ"/>
    <property type="match status" value="1"/>
</dbReference>
<evidence type="ECO:0000256" key="5">
    <source>
        <dbReference type="ARBA" id="ARBA00022516"/>
    </source>
</evidence>
<comment type="subcellular location">
    <subcellularLocation>
        <location evidence="2 10">Cytoplasm</location>
    </subcellularLocation>
</comment>
<dbReference type="PANTHER" id="PTHR30272:SF1">
    <property type="entry name" value="3-HYDROXYACYL-[ACYL-CARRIER-PROTEIN] DEHYDRATASE"/>
    <property type="match status" value="1"/>
</dbReference>
<evidence type="ECO:0000256" key="9">
    <source>
        <dbReference type="ARBA" id="ARBA00025049"/>
    </source>
</evidence>
<dbReference type="InterPro" id="IPR029069">
    <property type="entry name" value="HotDog_dom_sf"/>
</dbReference>
<protein>
    <recommendedName>
        <fullName evidence="10">3-hydroxyacyl-[acyl-carrier-protein] dehydratase FabZ</fullName>
        <ecNumber evidence="10">4.2.1.59</ecNumber>
    </recommendedName>
    <alternativeName>
        <fullName evidence="10">(3R)-hydroxymyristoyl-[acyl-carrier-protein] dehydratase</fullName>
        <shortName evidence="10">(3R)-hydroxymyristoyl-ACP dehydrase</shortName>
    </alternativeName>
    <alternativeName>
        <fullName evidence="10">Beta-hydroxyacyl-ACP dehydratase</fullName>
    </alternativeName>
</protein>
<dbReference type="HAMAP" id="MF_00406">
    <property type="entry name" value="FabZ"/>
    <property type="match status" value="1"/>
</dbReference>
<dbReference type="NCBIfam" id="NF000582">
    <property type="entry name" value="PRK00006.1"/>
    <property type="match status" value="1"/>
</dbReference>
<dbReference type="SUPFAM" id="SSF54637">
    <property type="entry name" value="Thioesterase/thiol ester dehydrase-isomerase"/>
    <property type="match status" value="1"/>
</dbReference>
<evidence type="ECO:0000313" key="12">
    <source>
        <dbReference type="Proteomes" id="UP000180254"/>
    </source>
</evidence>
<dbReference type="FunFam" id="3.10.129.10:FF:000001">
    <property type="entry name" value="3-hydroxyacyl-[acyl-carrier-protein] dehydratase FabZ"/>
    <property type="match status" value="1"/>
</dbReference>
<evidence type="ECO:0000256" key="1">
    <source>
        <dbReference type="ARBA" id="ARBA00001055"/>
    </source>
</evidence>
<proteinExistence type="inferred from homology"/>
<dbReference type="Proteomes" id="UP000180254">
    <property type="component" value="Unassembled WGS sequence"/>
</dbReference>
<dbReference type="GO" id="GO:0005737">
    <property type="term" value="C:cytoplasm"/>
    <property type="evidence" value="ECO:0007669"/>
    <property type="project" value="UniProtKB-SubCell"/>
</dbReference>
<evidence type="ECO:0000256" key="8">
    <source>
        <dbReference type="ARBA" id="ARBA00023239"/>
    </source>
</evidence>
<dbReference type="GO" id="GO:0016020">
    <property type="term" value="C:membrane"/>
    <property type="evidence" value="ECO:0007669"/>
    <property type="project" value="GOC"/>
</dbReference>
<dbReference type="InterPro" id="IPR013114">
    <property type="entry name" value="FabA_FabZ"/>
</dbReference>
<sequence length="140" mass="15351">MLDNIKIQELLPHRYPFLLVDKVVEVEEGKRAVGIKNVTINEPFFQGHFPGNPIMPGVLIVEAMAQVGLIALKSMDEYKDKLGVFAGIDGVRFKKQVVPGDTLRIEVELVKIKRGIGVAEGSAYVGDELACKGTIMFGLI</sequence>
<dbReference type="PANTHER" id="PTHR30272">
    <property type="entry name" value="3-HYDROXYACYL-[ACYL-CARRIER-PROTEIN] DEHYDRATASE"/>
    <property type="match status" value="1"/>
</dbReference>
<dbReference type="STRING" id="39480.EUAN_17090"/>
<keyword evidence="7 10" id="KW-0443">Lipid metabolism</keyword>
<evidence type="ECO:0000313" key="11">
    <source>
        <dbReference type="EMBL" id="OHW61946.1"/>
    </source>
</evidence>
<evidence type="ECO:0000256" key="4">
    <source>
        <dbReference type="ARBA" id="ARBA00022490"/>
    </source>
</evidence>
<gene>
    <name evidence="10 11" type="primary">fabZ</name>
    <name evidence="11" type="ORF">EUAN_17090</name>
</gene>
<evidence type="ECO:0000256" key="6">
    <source>
        <dbReference type="ARBA" id="ARBA00022556"/>
    </source>
</evidence>
<accession>A0A1S1V5N0</accession>
<keyword evidence="8 10" id="KW-0456">Lyase</keyword>
<comment type="caution">
    <text evidence="11">The sequence shown here is derived from an EMBL/GenBank/DDBJ whole genome shotgun (WGS) entry which is preliminary data.</text>
</comment>
<name>A0A1S1V5N0_9FIRM</name>
<dbReference type="EC" id="4.2.1.59" evidence="10"/>
<dbReference type="Pfam" id="PF07977">
    <property type="entry name" value="FabA"/>
    <property type="match status" value="1"/>
</dbReference>
<keyword evidence="12" id="KW-1185">Reference proteome</keyword>
<comment type="catalytic activity">
    <reaction evidence="1 10">
        <text>a (3R)-hydroxyacyl-[ACP] = a (2E)-enoyl-[ACP] + H2O</text>
        <dbReference type="Rhea" id="RHEA:13097"/>
        <dbReference type="Rhea" id="RHEA-COMP:9925"/>
        <dbReference type="Rhea" id="RHEA-COMP:9945"/>
        <dbReference type="ChEBI" id="CHEBI:15377"/>
        <dbReference type="ChEBI" id="CHEBI:78784"/>
        <dbReference type="ChEBI" id="CHEBI:78827"/>
        <dbReference type="EC" id="4.2.1.59"/>
    </reaction>
</comment>
<feature type="active site" evidence="10">
    <location>
        <position position="48"/>
    </location>
</feature>
<dbReference type="GO" id="GO:0009245">
    <property type="term" value="P:lipid A biosynthetic process"/>
    <property type="evidence" value="ECO:0007669"/>
    <property type="project" value="UniProtKB-UniRule"/>
</dbReference>
<dbReference type="AlphaFoldDB" id="A0A1S1V5N0"/>
<organism evidence="11 12">
    <name type="scientific">Andreesenia angusta</name>
    <dbReference type="NCBI Taxonomy" id="39480"/>
    <lineage>
        <taxon>Bacteria</taxon>
        <taxon>Bacillati</taxon>
        <taxon>Bacillota</taxon>
        <taxon>Tissierellia</taxon>
        <taxon>Tissierellales</taxon>
        <taxon>Gottschalkiaceae</taxon>
        <taxon>Andreesenia</taxon>
    </lineage>
</organism>
<dbReference type="OrthoDB" id="9772788at2"/>
<reference evidence="11 12" key="1">
    <citation type="submission" date="2016-09" db="EMBL/GenBank/DDBJ databases">
        <title>Genome sequence of Eubacterium angustum.</title>
        <authorList>
            <person name="Poehlein A."/>
            <person name="Daniel R."/>
        </authorList>
    </citation>
    <scope>NUCLEOTIDE SEQUENCE [LARGE SCALE GENOMIC DNA]</scope>
    <source>
        <strain evidence="11 12">DSM 1989</strain>
    </source>
</reference>
<dbReference type="GO" id="GO:0019171">
    <property type="term" value="F:(3R)-hydroxyacyl-[acyl-carrier-protein] dehydratase activity"/>
    <property type="evidence" value="ECO:0007669"/>
    <property type="project" value="UniProtKB-EC"/>
</dbReference>
<comment type="function">
    <text evidence="9 10">Involved in unsaturated fatty acids biosynthesis. Catalyzes the dehydration of short chain beta-hydroxyacyl-ACPs and long chain saturated and unsaturated beta-hydroxyacyl-ACPs.</text>
</comment>
<dbReference type="InterPro" id="IPR010084">
    <property type="entry name" value="FabZ"/>
</dbReference>
<evidence type="ECO:0000256" key="2">
    <source>
        <dbReference type="ARBA" id="ARBA00004496"/>
    </source>
</evidence>